<reference evidence="2" key="1">
    <citation type="submission" date="2018-06" db="EMBL/GenBank/DDBJ databases">
        <authorList>
            <person name="Zhirakovskaya E."/>
        </authorList>
    </citation>
    <scope>NUCLEOTIDE SEQUENCE</scope>
</reference>
<accession>A0A3B1CFH9</accession>
<evidence type="ECO:0000313" key="2">
    <source>
        <dbReference type="EMBL" id="VAX28959.1"/>
    </source>
</evidence>
<organism evidence="2">
    <name type="scientific">hydrothermal vent metagenome</name>
    <dbReference type="NCBI Taxonomy" id="652676"/>
    <lineage>
        <taxon>unclassified sequences</taxon>
        <taxon>metagenomes</taxon>
        <taxon>ecological metagenomes</taxon>
    </lineage>
</organism>
<dbReference type="AlphaFoldDB" id="A0A3B1CFH9"/>
<name>A0A3B1CFH9_9ZZZZ</name>
<sequence length="63" mass="6764">MRSSTFAFMSPRGKVSDPMCHRESQSGAATQSLWIVSSPLASRNDGLCKAPLCMGVGEKSLLF</sequence>
<dbReference type="EMBL" id="UOGG01000070">
    <property type="protein sequence ID" value="VAX28959.1"/>
    <property type="molecule type" value="Genomic_DNA"/>
</dbReference>
<feature type="region of interest" description="Disordered" evidence="1">
    <location>
        <begin position="1"/>
        <end position="22"/>
    </location>
</feature>
<proteinExistence type="predicted"/>
<evidence type="ECO:0000256" key="1">
    <source>
        <dbReference type="SAM" id="MobiDB-lite"/>
    </source>
</evidence>
<gene>
    <name evidence="2" type="ORF">MNBD_NITROSPINAE05-181</name>
</gene>
<protein>
    <submittedName>
        <fullName evidence="2">Uncharacterized protein</fullName>
    </submittedName>
</protein>